<dbReference type="InterPro" id="IPR023765">
    <property type="entry name" value="SBP_5_CS"/>
</dbReference>
<dbReference type="PIRSF" id="PIRSF002741">
    <property type="entry name" value="MppA"/>
    <property type="match status" value="1"/>
</dbReference>
<protein>
    <submittedName>
        <fullName evidence="6">ABC transporter substrate-binding protein</fullName>
    </submittedName>
</protein>
<comment type="similarity">
    <text evidence="2">Belongs to the bacterial solute-binding protein 5 family.</text>
</comment>
<dbReference type="SUPFAM" id="SSF53850">
    <property type="entry name" value="Periplasmic binding protein-like II"/>
    <property type="match status" value="1"/>
</dbReference>
<evidence type="ECO:0000313" key="7">
    <source>
        <dbReference type="Proteomes" id="UP000284476"/>
    </source>
</evidence>
<name>A0A443JAH2_9RHOB</name>
<accession>A0A443JAH2</accession>
<dbReference type="GO" id="GO:0043190">
    <property type="term" value="C:ATP-binding cassette (ABC) transporter complex"/>
    <property type="evidence" value="ECO:0007669"/>
    <property type="project" value="InterPro"/>
</dbReference>
<dbReference type="PANTHER" id="PTHR30290">
    <property type="entry name" value="PERIPLASMIC BINDING COMPONENT OF ABC TRANSPORTER"/>
    <property type="match status" value="1"/>
</dbReference>
<gene>
    <name evidence="6" type="ORF">D2T30_18870</name>
</gene>
<sequence>MKKILTSLFLSAAVAFGTIPAHAEDGDLIRYAIWSNPKGTFHPTLYFTDYDRAVIFSVFSRLVTLDEKQNPQPSLAESWDYSEDGRTLTLHLRKGVKWHDGQPFTAEDVAYTYQTEAAPDFPRDRSPFVKYLEGFEDYSAGKSDILPGIRVVDDVTVAFTFKAPYAAAFSHFADKPVLAKHIWDKISLKTWNEASEALRNPVGTGPYKFVEFKPDQYVRLERNDDYFGGQPRTKTIIFRISNTQTAQSELINGELDIAEISSWNERDLQTYRDAGLRIVEQPGTSGQYLPFDTRNPKLSDKRVRQAIIHAINRQAIVDRLLFGHGAIFNTNAHPDSPYYPADLDPYAYDPQKARELLAEAGWKDSDGDGILDRDGQKFVFTLNYPTGNRTRELSAPIIQQNLKAVGIETELVSADFNTTLAILQDPECSFDGVLMGGTFRPGIYDNNFWWERFTSPDLTGYADAFNSSVDPGVLRENIGAWLKGVNDEAIRVWLYIPNQGYVLGPKVTDYQSHPYEPFAGIQNWAVSR</sequence>
<dbReference type="GO" id="GO:1904680">
    <property type="term" value="F:peptide transmembrane transporter activity"/>
    <property type="evidence" value="ECO:0007669"/>
    <property type="project" value="TreeGrafter"/>
</dbReference>
<feature type="signal peptide" evidence="4">
    <location>
        <begin position="1"/>
        <end position="23"/>
    </location>
</feature>
<dbReference type="Gene3D" id="3.10.105.10">
    <property type="entry name" value="Dipeptide-binding Protein, Domain 3"/>
    <property type="match status" value="1"/>
</dbReference>
<feature type="domain" description="Solute-binding protein family 5" evidence="5">
    <location>
        <begin position="71"/>
        <end position="424"/>
    </location>
</feature>
<keyword evidence="3 4" id="KW-0732">Signal</keyword>
<evidence type="ECO:0000259" key="5">
    <source>
        <dbReference type="Pfam" id="PF00496"/>
    </source>
</evidence>
<evidence type="ECO:0000256" key="3">
    <source>
        <dbReference type="ARBA" id="ARBA00022729"/>
    </source>
</evidence>
<organism evidence="6 7">
    <name type="scientific">Paenirhodobacter populi</name>
    <dbReference type="NCBI Taxonomy" id="2306993"/>
    <lineage>
        <taxon>Bacteria</taxon>
        <taxon>Pseudomonadati</taxon>
        <taxon>Pseudomonadota</taxon>
        <taxon>Alphaproteobacteria</taxon>
        <taxon>Rhodobacterales</taxon>
        <taxon>Rhodobacter group</taxon>
        <taxon>Paenirhodobacter</taxon>
    </lineage>
</organism>
<evidence type="ECO:0000256" key="4">
    <source>
        <dbReference type="SAM" id="SignalP"/>
    </source>
</evidence>
<reference evidence="6 7" key="1">
    <citation type="submission" date="2019-01" db="EMBL/GenBank/DDBJ databases">
        <title>Sinorhodobacter populi sp. nov. isolated from the symptomatic bark tissue of Populus euramericana canker.</title>
        <authorList>
            <person name="Xu G."/>
        </authorList>
    </citation>
    <scope>NUCLEOTIDE SEQUENCE [LARGE SCALE GENOMIC DNA]</scope>
    <source>
        <strain evidence="6 7">SK2B-1</strain>
    </source>
</reference>
<dbReference type="AlphaFoldDB" id="A0A443JAH2"/>
<proteinExistence type="inferred from homology"/>
<dbReference type="InterPro" id="IPR030678">
    <property type="entry name" value="Peptide/Ni-bd"/>
</dbReference>
<dbReference type="Pfam" id="PF00496">
    <property type="entry name" value="SBP_bac_5"/>
    <property type="match status" value="1"/>
</dbReference>
<dbReference type="Gene3D" id="3.90.76.10">
    <property type="entry name" value="Dipeptide-binding Protein, Domain 1"/>
    <property type="match status" value="1"/>
</dbReference>
<evidence type="ECO:0000256" key="2">
    <source>
        <dbReference type="ARBA" id="ARBA00005695"/>
    </source>
</evidence>
<reference evidence="6 7" key="2">
    <citation type="submission" date="2019-01" db="EMBL/GenBank/DDBJ databases">
        <authorList>
            <person name="Li Y."/>
        </authorList>
    </citation>
    <scope>NUCLEOTIDE SEQUENCE [LARGE SCALE GENOMIC DNA]</scope>
    <source>
        <strain evidence="6 7">SK2B-1</strain>
    </source>
</reference>
<dbReference type="Proteomes" id="UP000284476">
    <property type="component" value="Unassembled WGS sequence"/>
</dbReference>
<dbReference type="RefSeq" id="WP_128210145.1">
    <property type="nucleotide sequence ID" value="NZ_JBHRSO010000027.1"/>
</dbReference>
<comment type="caution">
    <text evidence="6">The sequence shown here is derived from an EMBL/GenBank/DDBJ whole genome shotgun (WGS) entry which is preliminary data.</text>
</comment>
<dbReference type="Gene3D" id="3.40.190.10">
    <property type="entry name" value="Periplasmic binding protein-like II"/>
    <property type="match status" value="1"/>
</dbReference>
<dbReference type="EMBL" id="SAUZ01000027">
    <property type="protein sequence ID" value="RWR17470.1"/>
    <property type="molecule type" value="Genomic_DNA"/>
</dbReference>
<dbReference type="GO" id="GO:0015833">
    <property type="term" value="P:peptide transport"/>
    <property type="evidence" value="ECO:0007669"/>
    <property type="project" value="TreeGrafter"/>
</dbReference>
<dbReference type="PROSITE" id="PS01040">
    <property type="entry name" value="SBP_BACTERIAL_5"/>
    <property type="match status" value="1"/>
</dbReference>
<evidence type="ECO:0000256" key="1">
    <source>
        <dbReference type="ARBA" id="ARBA00004418"/>
    </source>
</evidence>
<evidence type="ECO:0000313" key="6">
    <source>
        <dbReference type="EMBL" id="RWR17470.1"/>
    </source>
</evidence>
<dbReference type="InterPro" id="IPR000914">
    <property type="entry name" value="SBP_5_dom"/>
</dbReference>
<comment type="subcellular location">
    <subcellularLocation>
        <location evidence="1">Periplasm</location>
    </subcellularLocation>
</comment>
<dbReference type="GO" id="GO:0030288">
    <property type="term" value="C:outer membrane-bounded periplasmic space"/>
    <property type="evidence" value="ECO:0007669"/>
    <property type="project" value="UniProtKB-ARBA"/>
</dbReference>
<dbReference type="InterPro" id="IPR039424">
    <property type="entry name" value="SBP_5"/>
</dbReference>
<feature type="chain" id="PRO_5019012083" evidence="4">
    <location>
        <begin position="24"/>
        <end position="528"/>
    </location>
</feature>